<dbReference type="Proteomes" id="UP001497700">
    <property type="component" value="Unassembled WGS sequence"/>
</dbReference>
<name>A0ACB9YSX0_9PEZI</name>
<evidence type="ECO:0000313" key="2">
    <source>
        <dbReference type="Proteomes" id="UP001497700"/>
    </source>
</evidence>
<accession>A0ACB9YSX0</accession>
<comment type="caution">
    <text evidence="1">The sequence shown here is derived from an EMBL/GenBank/DDBJ whole genome shotgun (WGS) entry which is preliminary data.</text>
</comment>
<dbReference type="EMBL" id="MU393534">
    <property type="protein sequence ID" value="KAI4862110.1"/>
    <property type="molecule type" value="Genomic_DNA"/>
</dbReference>
<reference evidence="1 2" key="1">
    <citation type="journal article" date="2022" name="New Phytol.">
        <title>Ecological generalism drives hyperdiversity of secondary metabolite gene clusters in xylarialean endophytes.</title>
        <authorList>
            <person name="Franco M.E.E."/>
            <person name="Wisecaver J.H."/>
            <person name="Arnold A.E."/>
            <person name="Ju Y.M."/>
            <person name="Slot J.C."/>
            <person name="Ahrendt S."/>
            <person name="Moore L.P."/>
            <person name="Eastman K.E."/>
            <person name="Scott K."/>
            <person name="Konkel Z."/>
            <person name="Mondo S.J."/>
            <person name="Kuo A."/>
            <person name="Hayes R.D."/>
            <person name="Haridas S."/>
            <person name="Andreopoulos B."/>
            <person name="Riley R."/>
            <person name="LaButti K."/>
            <person name="Pangilinan J."/>
            <person name="Lipzen A."/>
            <person name="Amirebrahimi M."/>
            <person name="Yan J."/>
            <person name="Adam C."/>
            <person name="Keymanesh K."/>
            <person name="Ng V."/>
            <person name="Louie K."/>
            <person name="Northen T."/>
            <person name="Drula E."/>
            <person name="Henrissat B."/>
            <person name="Hsieh H.M."/>
            <person name="Youens-Clark K."/>
            <person name="Lutzoni F."/>
            <person name="Miadlikowska J."/>
            <person name="Eastwood D.C."/>
            <person name="Hamelin R.C."/>
            <person name="Grigoriev I.V."/>
            <person name="U'Ren J.M."/>
        </authorList>
    </citation>
    <scope>NUCLEOTIDE SEQUENCE [LARGE SCALE GENOMIC DNA]</scope>
    <source>
        <strain evidence="1 2">CBS 119005</strain>
    </source>
</reference>
<sequence length="426" mass="48033">MAVPRSEPEYLVSGPTSQPYISSACQANRGNPTPIAPALGYPSQYYGSSAPSAPSAQSAPYLYQDVELTQSKPFTNNLFTSYPPFYNEYDSAIIQPVLGIPRGGPVLNQASGDGNEINEISVPSPIRQQGSKRPGDPPERRGSDKKQKRAGPFKHRFACPFFIRDREAHRCCLDFTILRLCDVRLHINRKHAEKIHCADCGKLFDNDPDKRDEHSRARCCEPREFNPPWATRDQLDKMKRAANGSSNLTDEERWFQIWDIMFPGVTQPSSPYIYAPFHGLEIHLRDAMDSYQQEGLWQQHWDTVASSASGEHLTAVRDISSVVLRHFASYLDTWMKRRAPRDEVDDSEAVTSDIWHPSRQLSSLNTLPDLSGSFTPSSTLPPLPHGQAIDRTPLAHPQNQFPSMNPRIPHIIFPNGTFNTYQDTQM</sequence>
<protein>
    <submittedName>
        <fullName evidence="1">Uncharacterized protein</fullName>
    </submittedName>
</protein>
<evidence type="ECO:0000313" key="1">
    <source>
        <dbReference type="EMBL" id="KAI4862110.1"/>
    </source>
</evidence>
<keyword evidence="2" id="KW-1185">Reference proteome</keyword>
<organism evidence="1 2">
    <name type="scientific">Hypoxylon rubiginosum</name>
    <dbReference type="NCBI Taxonomy" id="110542"/>
    <lineage>
        <taxon>Eukaryota</taxon>
        <taxon>Fungi</taxon>
        <taxon>Dikarya</taxon>
        <taxon>Ascomycota</taxon>
        <taxon>Pezizomycotina</taxon>
        <taxon>Sordariomycetes</taxon>
        <taxon>Xylariomycetidae</taxon>
        <taxon>Xylariales</taxon>
        <taxon>Hypoxylaceae</taxon>
        <taxon>Hypoxylon</taxon>
    </lineage>
</organism>
<gene>
    <name evidence="1" type="ORF">F4820DRAFT_464059</name>
</gene>
<proteinExistence type="predicted"/>